<name>A0A841GPA0_9BACT</name>
<dbReference type="Proteomes" id="UP000555828">
    <property type="component" value="Unassembled WGS sequence"/>
</dbReference>
<dbReference type="Gene3D" id="3.40.190.10">
    <property type="entry name" value="Periplasmic binding protein-like II"/>
    <property type="match status" value="2"/>
</dbReference>
<sequence>MELEIFQVKLSISLVTKKKLDFAMKLPQNLQKYLGVNPEFKIVDKFSKYFENTIFNSIDMIADIITITEERSKTLTMIKFVEIVEILIGRKGEEITNIKDLVGKKIITFENFTYFKTLQKILNENNIDYDISNVTIKNNKLAYINKSKVSNEQVEILLIKRNINYSPYFLYLQLIENKADFTIIDSFSFVQKYFNTLFMKQNLKPIFPLTKEVEYLSFCFPKDATLLSSQFEKPLDYYKNSGKFDKLFKKYFNISYYEYLSIIGLIK</sequence>
<comment type="caution">
    <text evidence="3">The sequence shown here is derived from an EMBL/GenBank/DDBJ whole genome shotgun (WGS) entry which is preliminary data.</text>
</comment>
<keyword evidence="1" id="KW-0732">Signal</keyword>
<dbReference type="PANTHER" id="PTHR35936">
    <property type="entry name" value="MEMBRANE-BOUND LYTIC MUREIN TRANSGLYCOSYLASE F"/>
    <property type="match status" value="1"/>
</dbReference>
<evidence type="ECO:0000256" key="1">
    <source>
        <dbReference type="ARBA" id="ARBA00022729"/>
    </source>
</evidence>
<reference evidence="3 4" key="1">
    <citation type="submission" date="2020-08" db="EMBL/GenBank/DDBJ databases">
        <title>Genomic Encyclopedia of Type Strains, Phase IV (KMG-IV): sequencing the most valuable type-strain genomes for metagenomic binning, comparative biology and taxonomic classification.</title>
        <authorList>
            <person name="Goeker M."/>
        </authorList>
    </citation>
    <scope>NUCLEOTIDE SEQUENCE [LARGE SCALE GENOMIC DNA]</scope>
    <source>
        <strain evidence="3 4">DSM 13481</strain>
    </source>
</reference>
<evidence type="ECO:0000313" key="3">
    <source>
        <dbReference type="EMBL" id="MBB6063024.1"/>
    </source>
</evidence>
<dbReference type="SUPFAM" id="SSF53850">
    <property type="entry name" value="Periplasmic binding protein-like II"/>
    <property type="match status" value="1"/>
</dbReference>
<gene>
    <name evidence="3" type="ORF">HNP65_001487</name>
</gene>
<keyword evidence="4" id="KW-1185">Reference proteome</keyword>
<protein>
    <submittedName>
        <fullName evidence="3">ABC-type amino acid transport substrate-binding protein</fullName>
    </submittedName>
</protein>
<dbReference type="InterPro" id="IPR001638">
    <property type="entry name" value="Solute-binding_3/MltF_N"/>
</dbReference>
<proteinExistence type="predicted"/>
<evidence type="ECO:0000313" key="4">
    <source>
        <dbReference type="Proteomes" id="UP000555828"/>
    </source>
</evidence>
<organism evidence="3 4">
    <name type="scientific">Thermosipho japonicus</name>
    <dbReference type="NCBI Taxonomy" id="90323"/>
    <lineage>
        <taxon>Bacteria</taxon>
        <taxon>Thermotogati</taxon>
        <taxon>Thermotogota</taxon>
        <taxon>Thermotogae</taxon>
        <taxon>Thermotogales</taxon>
        <taxon>Fervidobacteriaceae</taxon>
        <taxon>Thermosipho</taxon>
    </lineage>
</organism>
<accession>A0A841GPA0</accession>
<feature type="domain" description="Solute-binding protein family 3/N-terminal" evidence="2">
    <location>
        <begin position="19"/>
        <end position="255"/>
    </location>
</feature>
<dbReference type="AlphaFoldDB" id="A0A841GPA0"/>
<dbReference type="EMBL" id="JACHEX010000004">
    <property type="protein sequence ID" value="MBB6063024.1"/>
    <property type="molecule type" value="Genomic_DNA"/>
</dbReference>
<dbReference type="Pfam" id="PF00497">
    <property type="entry name" value="SBP_bac_3"/>
    <property type="match status" value="1"/>
</dbReference>
<evidence type="ECO:0000259" key="2">
    <source>
        <dbReference type="SMART" id="SM00062"/>
    </source>
</evidence>
<dbReference type="SMART" id="SM00062">
    <property type="entry name" value="PBPb"/>
    <property type="match status" value="1"/>
</dbReference>